<evidence type="ECO:0000256" key="2">
    <source>
        <dbReference type="SAM" id="Phobius"/>
    </source>
</evidence>
<dbReference type="InterPro" id="IPR003362">
    <property type="entry name" value="Bact_transf"/>
</dbReference>
<keyword evidence="2" id="KW-0812">Transmembrane</keyword>
<proteinExistence type="inferred from homology"/>
<evidence type="ECO:0000256" key="1">
    <source>
        <dbReference type="ARBA" id="ARBA00006464"/>
    </source>
</evidence>
<accession>A0ABS2MND3</accession>
<reference evidence="4 5" key="1">
    <citation type="submission" date="2021-01" db="EMBL/GenBank/DDBJ databases">
        <title>Genomic Encyclopedia of Type Strains, Phase IV (KMG-IV): sequencing the most valuable type-strain genomes for metagenomic binning, comparative biology and taxonomic classification.</title>
        <authorList>
            <person name="Goeker M."/>
        </authorList>
    </citation>
    <scope>NUCLEOTIDE SEQUENCE [LARGE SCALE GENOMIC DNA]</scope>
    <source>
        <strain evidence="4 5">DSM 24436</strain>
    </source>
</reference>
<dbReference type="PANTHER" id="PTHR30576:SF0">
    <property type="entry name" value="UNDECAPRENYL-PHOSPHATE N-ACETYLGALACTOSAMINYL 1-PHOSPHATE TRANSFERASE-RELATED"/>
    <property type="match status" value="1"/>
</dbReference>
<dbReference type="PANTHER" id="PTHR30576">
    <property type="entry name" value="COLANIC BIOSYNTHESIS UDP-GLUCOSE LIPID CARRIER TRANSFERASE"/>
    <property type="match status" value="1"/>
</dbReference>
<sequence>MESAKIEQSIYSKYFKRILDFVLSLIAILVLSPLLIVVAILIRMGSEGPIFFRQERPGKNQKIFKVYKFRTMVKDAVKQQKVGVEVTGSDIRITPFGKFLRRFKIDELAQLINILKGDMSIVGPRPTLPEYIEQYEEWELKRFDVRPGLTGLAQINGNIYLDRQEKSAYDVKYVENISFINDIKIILKTVAIVFLGEDKFVNKTDSKIREENSDK</sequence>
<evidence type="ECO:0000259" key="3">
    <source>
        <dbReference type="Pfam" id="PF02397"/>
    </source>
</evidence>
<evidence type="ECO:0000313" key="4">
    <source>
        <dbReference type="EMBL" id="MBM7560900.1"/>
    </source>
</evidence>
<keyword evidence="2" id="KW-1133">Transmembrane helix</keyword>
<gene>
    <name evidence="4" type="ORF">JOC49_000414</name>
</gene>
<dbReference type="Proteomes" id="UP000767854">
    <property type="component" value="Unassembled WGS sequence"/>
</dbReference>
<dbReference type="EMBL" id="JAFBDT010000002">
    <property type="protein sequence ID" value="MBM7560900.1"/>
    <property type="molecule type" value="Genomic_DNA"/>
</dbReference>
<keyword evidence="5" id="KW-1185">Reference proteome</keyword>
<keyword evidence="2" id="KW-0472">Membrane</keyword>
<protein>
    <submittedName>
        <fullName evidence="4">Lipopolysaccharide/colanic/teichoic acid biosynthesis glycosyltransferase</fullName>
    </submittedName>
</protein>
<feature type="domain" description="Bacterial sugar transferase" evidence="3">
    <location>
        <begin position="16"/>
        <end position="194"/>
    </location>
</feature>
<feature type="transmembrane region" description="Helical" evidence="2">
    <location>
        <begin position="21"/>
        <end position="42"/>
    </location>
</feature>
<evidence type="ECO:0000313" key="5">
    <source>
        <dbReference type="Proteomes" id="UP000767854"/>
    </source>
</evidence>
<name>A0ABS2MND3_9FIRM</name>
<organism evidence="4 5">
    <name type="scientific">Fusibacter tunisiensis</name>
    <dbReference type="NCBI Taxonomy" id="1008308"/>
    <lineage>
        <taxon>Bacteria</taxon>
        <taxon>Bacillati</taxon>
        <taxon>Bacillota</taxon>
        <taxon>Clostridia</taxon>
        <taxon>Eubacteriales</taxon>
        <taxon>Eubacteriales Family XII. Incertae Sedis</taxon>
        <taxon>Fusibacter</taxon>
    </lineage>
</organism>
<comment type="caution">
    <text evidence="4">The sequence shown here is derived from an EMBL/GenBank/DDBJ whole genome shotgun (WGS) entry which is preliminary data.</text>
</comment>
<dbReference type="Pfam" id="PF02397">
    <property type="entry name" value="Bac_transf"/>
    <property type="match status" value="1"/>
</dbReference>
<comment type="similarity">
    <text evidence="1">Belongs to the bacterial sugar transferase family.</text>
</comment>
<dbReference type="RefSeq" id="WP_204661699.1">
    <property type="nucleotide sequence ID" value="NZ_JAFBDT010000002.1"/>
</dbReference>